<comment type="caution">
    <text evidence="16">The sequence shown here is derived from an EMBL/GenBank/DDBJ whole genome shotgun (WGS) entry which is preliminary data.</text>
</comment>
<dbReference type="Pfam" id="PF00562">
    <property type="entry name" value="RNA_pol_Rpb2_6"/>
    <property type="match status" value="1"/>
</dbReference>
<dbReference type="GO" id="GO:0005634">
    <property type="term" value="C:nucleus"/>
    <property type="evidence" value="ECO:0007669"/>
    <property type="project" value="UniProtKB-SubCell"/>
</dbReference>
<dbReference type="FunFam" id="2.40.270.10:FF:000011">
    <property type="entry name" value="DNA-directed RNA polymerase subunit beta"/>
    <property type="match status" value="1"/>
</dbReference>
<feature type="region of interest" description="Disordered" evidence="10">
    <location>
        <begin position="1"/>
        <end position="50"/>
    </location>
</feature>
<name>A0A2R5GJ47_9STRA</name>
<dbReference type="InterPro" id="IPR014724">
    <property type="entry name" value="RNA_pol_RPB2_OB-fold"/>
</dbReference>
<dbReference type="EMBL" id="BEYU01000085">
    <property type="protein sequence ID" value="GBG30912.1"/>
    <property type="molecule type" value="Genomic_DNA"/>
</dbReference>
<dbReference type="InParanoid" id="A0A2R5GJ47"/>
<feature type="compositionally biased region" description="Basic and acidic residues" evidence="10">
    <location>
        <begin position="1"/>
        <end position="11"/>
    </location>
</feature>
<organism evidence="16 17">
    <name type="scientific">Hondaea fermentalgiana</name>
    <dbReference type="NCBI Taxonomy" id="2315210"/>
    <lineage>
        <taxon>Eukaryota</taxon>
        <taxon>Sar</taxon>
        <taxon>Stramenopiles</taxon>
        <taxon>Bigyra</taxon>
        <taxon>Labyrinthulomycetes</taxon>
        <taxon>Thraustochytrida</taxon>
        <taxon>Thraustochytriidae</taxon>
        <taxon>Hondaea</taxon>
    </lineage>
</organism>
<evidence type="ECO:0000256" key="9">
    <source>
        <dbReference type="RuleBase" id="RU363031"/>
    </source>
</evidence>
<feature type="domain" description="RNA polymerase Rpb2" evidence="12">
    <location>
        <begin position="1194"/>
        <end position="1303"/>
    </location>
</feature>
<keyword evidence="7" id="KW-0539">Nucleus</keyword>
<dbReference type="Pfam" id="PF06883">
    <property type="entry name" value="RNA_pol_Rpa2_4"/>
    <property type="match status" value="1"/>
</dbReference>
<dbReference type="GO" id="GO:0006351">
    <property type="term" value="P:DNA-templated transcription"/>
    <property type="evidence" value="ECO:0007669"/>
    <property type="project" value="InterPro"/>
</dbReference>
<evidence type="ECO:0000259" key="11">
    <source>
        <dbReference type="Pfam" id="PF00562"/>
    </source>
</evidence>
<dbReference type="CDD" id="cd00653">
    <property type="entry name" value="RNA_pol_B_RPB2"/>
    <property type="match status" value="1"/>
</dbReference>
<dbReference type="SUPFAM" id="SSF64484">
    <property type="entry name" value="beta and beta-prime subunits of DNA dependent RNA-polymerase"/>
    <property type="match status" value="1"/>
</dbReference>
<dbReference type="InterPro" id="IPR007644">
    <property type="entry name" value="RNA_pol_bsu_protrusion"/>
</dbReference>
<evidence type="ECO:0000256" key="5">
    <source>
        <dbReference type="ARBA" id="ARBA00022695"/>
    </source>
</evidence>
<evidence type="ECO:0000313" key="16">
    <source>
        <dbReference type="EMBL" id="GBG30912.1"/>
    </source>
</evidence>
<comment type="function">
    <text evidence="9">DNA-dependent RNA polymerase catalyzes the transcription of DNA into RNA using the four ribonucleoside triphosphates as substrates.</text>
</comment>
<accession>A0A2R5GJ47</accession>
<dbReference type="GO" id="GO:0032549">
    <property type="term" value="F:ribonucleoside binding"/>
    <property type="evidence" value="ECO:0007669"/>
    <property type="project" value="InterPro"/>
</dbReference>
<keyword evidence="17" id="KW-1185">Reference proteome</keyword>
<evidence type="ECO:0000259" key="13">
    <source>
        <dbReference type="Pfam" id="PF04563"/>
    </source>
</evidence>
<feature type="domain" description="RNA polymerase beta subunit protrusion" evidence="13">
    <location>
        <begin position="59"/>
        <end position="462"/>
    </location>
</feature>
<dbReference type="FunCoup" id="A0A2R5GJ47">
    <property type="interactions" value="333"/>
</dbReference>
<dbReference type="Gene3D" id="2.40.50.150">
    <property type="match status" value="1"/>
</dbReference>
<feature type="domain" description="RNA polymerase Rpb2" evidence="14">
    <location>
        <begin position="523"/>
        <end position="587"/>
    </location>
</feature>
<dbReference type="InterPro" id="IPR007120">
    <property type="entry name" value="DNA-dir_RNAP_su2_dom"/>
</dbReference>
<feature type="domain" description="DNA-directed RNA polymerase I subunit RPA2" evidence="15">
    <location>
        <begin position="693"/>
        <end position="772"/>
    </location>
</feature>
<evidence type="ECO:0000256" key="8">
    <source>
        <dbReference type="RuleBase" id="RU000434"/>
    </source>
</evidence>
<dbReference type="Pfam" id="PF04565">
    <property type="entry name" value="RNA_pol_Rpb2_3"/>
    <property type="match status" value="1"/>
</dbReference>
<dbReference type="Gene3D" id="3.90.1800.10">
    <property type="entry name" value="RNA polymerase alpha subunit dimerisation domain"/>
    <property type="match status" value="1"/>
</dbReference>
<evidence type="ECO:0000256" key="2">
    <source>
        <dbReference type="ARBA" id="ARBA00006835"/>
    </source>
</evidence>
<dbReference type="InterPro" id="IPR009674">
    <property type="entry name" value="Rpa2_dom_4"/>
</dbReference>
<dbReference type="PROSITE" id="PS01166">
    <property type="entry name" value="RNA_POL_BETA"/>
    <property type="match status" value="1"/>
</dbReference>
<dbReference type="InterPro" id="IPR037034">
    <property type="entry name" value="RNA_pol_Rpb2_2_sf"/>
</dbReference>
<keyword evidence="5 9" id="KW-0548">Nucleotidyltransferase</keyword>
<dbReference type="Gene3D" id="3.90.1070.20">
    <property type="match status" value="1"/>
</dbReference>
<proteinExistence type="inferred from homology"/>
<dbReference type="GO" id="GO:0000428">
    <property type="term" value="C:DNA-directed RNA polymerase complex"/>
    <property type="evidence" value="ECO:0007669"/>
    <property type="project" value="UniProtKB-KW"/>
</dbReference>
<keyword evidence="6 9" id="KW-0804">Transcription</keyword>
<dbReference type="Gene3D" id="3.90.1110.10">
    <property type="entry name" value="RNA polymerase Rpb2, domain 2"/>
    <property type="match status" value="1"/>
</dbReference>
<dbReference type="FunFam" id="3.90.1100.10:FF:000008">
    <property type="entry name" value="DNA-directed RNA polymerase subunit beta"/>
    <property type="match status" value="1"/>
</dbReference>
<evidence type="ECO:0000259" key="14">
    <source>
        <dbReference type="Pfam" id="PF04565"/>
    </source>
</evidence>
<evidence type="ECO:0000256" key="1">
    <source>
        <dbReference type="ARBA" id="ARBA00004123"/>
    </source>
</evidence>
<evidence type="ECO:0000256" key="7">
    <source>
        <dbReference type="ARBA" id="ARBA00023242"/>
    </source>
</evidence>
<dbReference type="GO" id="GO:0003899">
    <property type="term" value="F:DNA-directed RNA polymerase activity"/>
    <property type="evidence" value="ECO:0007669"/>
    <property type="project" value="UniProtKB-EC"/>
</dbReference>
<sequence length="1305" mass="144668">MMAYKTPERPHGSGGSKRGEATTGRRRSNKSASSRRPRTNPSSTNDPLPDLEKVQYLHELVAQHVDSFNFAVTEGLAYAVNDIGARELVYDGDNGRKLRMWLEEVNVGFPTRSQSEKALDSRIFPSESRARHIHYGAQLSANVCFEQDGEVVRLNRNLGEVPIMVGSVKCHLRGLGPAEMLRRHEDATEMGGYFVCNGNERVVRLLQIPRRNHIMAVDRPSFKKRGPTFSTKAVSMRCVGPDQVGSTVTLHYLLDGTAMVKLGIRKAEYFLPAMLVLKALKPPMATDREIYTSILRGAHLDGDTFISDRVELCLRQVADLRLFTAQQCRAYLGSQFRSVLAEVTPLMSDEEAGEVLLRRHVFVHLNNYSAAPRSHATTDASRLSDEEGALSEEEIGQEKFNLLIEMLRKLFAFVSGRVGVDNPDALNNHELLLSGHVYGMILKERLEQYLLGVRGAISREISVMTGNKAAFMDALGRNDPKVLRRMMDRPAEVGRKLFYFMATGNLVSETGLDLMQTAGYTIVAEKLNRFRYLSHFRSVHRGQFFTEMKTTAVRKLLPEAWGYLCPVHTPDGSPCGLLNHLSALCAVVTHHPRGGGPLQGFKAASSQLVLQNSARKKKSRSKSSSTVTSLTPSLVSEQANSLLSPLAELVKNLVAWGVAPSGPRGADLVPPYSHHPVMVDGRLIGYAPISLLSKSIVPRLRRAKTVALGVSAMEVMQRPMQFFDTSRYLRECVEDPHRHYAATLEVCLIPESARGGAYPGLYLFTGAARMLRPVVHLDSGYVELIGPLAQTFMEIAVRPEEVRLGVDTHVEIWPTSMLSVVASMTPFSDFNQSPRNMYQCQMAKQTLGSPAHNYRWRTDNKLYRIKTPQAPLTQNKNHGTFQMDEYPQGTNSVVAVISYTGYDMEDAMIISKGSHDRGFAHACVYKTKILDVAKKDSRGRATPVTQFFSNVHPETGLEVTDKLDLDGLPAVGQFLQNGDPIACVVDSEKKTARVEKFKDTEPAWVDQIRLLGIEGEPVADGARLVSITLRYERNPTVGDKFASRHGQKGVCSVIWPQEDMPFTESGMSPDTIINPHAFPSRMTIGMLIESMAGKAGALHGVYQDATPFAMQGDEEGKTAIDYFGAQLARAGYNYYGSEPLYSGTQGTEMQADIYIGLVYYQRLRHMVSDKSQVRALGPIDPVTRQPVKGRKRGGGVRFGEMERDSLLAHGTSFIMRDRLLNCSDRHIAYVCCNTILSVSNDTGAQDQGHGMSSSRDTSFSMGAPTSLRCRICKRTDQWFATTIPFVFRYLTNELAAMGIKIDVSA</sequence>
<gene>
    <name evidence="16" type="ORF">FCC1311_071332</name>
</gene>
<dbReference type="InterPro" id="IPR037033">
    <property type="entry name" value="DNA-dir_RNAP_su2_hyb_sf"/>
</dbReference>
<evidence type="ECO:0000259" key="12">
    <source>
        <dbReference type="Pfam" id="PF04560"/>
    </source>
</evidence>
<keyword evidence="4 9" id="KW-0808">Transferase</keyword>
<dbReference type="Pfam" id="PF04563">
    <property type="entry name" value="RNA_pol_Rpb2_1"/>
    <property type="match status" value="1"/>
</dbReference>
<dbReference type="InterPro" id="IPR007121">
    <property type="entry name" value="RNA_pol_bsu_CS"/>
</dbReference>
<dbReference type="InterPro" id="IPR015712">
    <property type="entry name" value="DNA-dir_RNA_pol_su2"/>
</dbReference>
<dbReference type="InterPro" id="IPR007645">
    <property type="entry name" value="RNA_pol_Rpb2_3"/>
</dbReference>
<evidence type="ECO:0000313" key="17">
    <source>
        <dbReference type="Proteomes" id="UP000241890"/>
    </source>
</evidence>
<dbReference type="GO" id="GO:0003677">
    <property type="term" value="F:DNA binding"/>
    <property type="evidence" value="ECO:0007669"/>
    <property type="project" value="InterPro"/>
</dbReference>
<evidence type="ECO:0000256" key="10">
    <source>
        <dbReference type="SAM" id="MobiDB-lite"/>
    </source>
</evidence>
<evidence type="ECO:0000256" key="6">
    <source>
        <dbReference type="ARBA" id="ARBA00023163"/>
    </source>
</evidence>
<reference evidence="16 17" key="1">
    <citation type="submission" date="2017-12" db="EMBL/GenBank/DDBJ databases">
        <title>Sequencing, de novo assembly and annotation of complete genome of a new Thraustochytrid species, strain FCC1311.</title>
        <authorList>
            <person name="Sedici K."/>
            <person name="Godart F."/>
            <person name="Aiese Cigliano R."/>
            <person name="Sanseverino W."/>
            <person name="Barakat M."/>
            <person name="Ortet P."/>
            <person name="Marechal E."/>
            <person name="Cagnac O."/>
            <person name="Amato A."/>
        </authorList>
    </citation>
    <scope>NUCLEOTIDE SEQUENCE [LARGE SCALE GENOMIC DNA]</scope>
</reference>
<comment type="subcellular location">
    <subcellularLocation>
        <location evidence="1">Nucleus</location>
    </subcellularLocation>
</comment>
<evidence type="ECO:0000256" key="4">
    <source>
        <dbReference type="ARBA" id="ARBA00022679"/>
    </source>
</evidence>
<protein>
    <recommendedName>
        <fullName evidence="9">DNA-directed RNA polymerase subunit beta</fullName>
        <ecNumber evidence="9">2.7.7.6</ecNumber>
    </recommendedName>
</protein>
<dbReference type="Gene3D" id="2.40.270.10">
    <property type="entry name" value="DNA-directed RNA polymerase, subunit 2, domain 6"/>
    <property type="match status" value="1"/>
</dbReference>
<dbReference type="Proteomes" id="UP000241890">
    <property type="component" value="Unassembled WGS sequence"/>
</dbReference>
<dbReference type="OrthoDB" id="10248617at2759"/>
<dbReference type="EC" id="2.7.7.6" evidence="9"/>
<dbReference type="Pfam" id="PF04560">
    <property type="entry name" value="RNA_pol_Rpb2_7"/>
    <property type="match status" value="1"/>
</dbReference>
<evidence type="ECO:0000256" key="3">
    <source>
        <dbReference type="ARBA" id="ARBA00022478"/>
    </source>
</evidence>
<dbReference type="Gene3D" id="3.90.1100.10">
    <property type="match status" value="2"/>
</dbReference>
<comment type="catalytic activity">
    <reaction evidence="9">
        <text>RNA(n) + a ribonucleoside 5'-triphosphate = RNA(n+1) + diphosphate</text>
        <dbReference type="Rhea" id="RHEA:21248"/>
        <dbReference type="Rhea" id="RHEA-COMP:14527"/>
        <dbReference type="Rhea" id="RHEA-COMP:17342"/>
        <dbReference type="ChEBI" id="CHEBI:33019"/>
        <dbReference type="ChEBI" id="CHEBI:61557"/>
        <dbReference type="ChEBI" id="CHEBI:140395"/>
        <dbReference type="EC" id="2.7.7.6"/>
    </reaction>
</comment>
<dbReference type="PANTHER" id="PTHR20856">
    <property type="entry name" value="DNA-DIRECTED RNA POLYMERASE I SUBUNIT 2"/>
    <property type="match status" value="1"/>
</dbReference>
<keyword evidence="3 9" id="KW-0240">DNA-directed RNA polymerase</keyword>
<dbReference type="InterPro" id="IPR007641">
    <property type="entry name" value="RNA_pol_Rpb2_7"/>
</dbReference>
<feature type="compositionally biased region" description="Basic residues" evidence="10">
    <location>
        <begin position="24"/>
        <end position="38"/>
    </location>
</feature>
<evidence type="ECO:0000259" key="15">
    <source>
        <dbReference type="Pfam" id="PF06883"/>
    </source>
</evidence>
<feature type="domain" description="DNA-directed RNA polymerase subunit 2 hybrid-binding" evidence="11">
    <location>
        <begin position="821"/>
        <end position="1192"/>
    </location>
</feature>
<comment type="similarity">
    <text evidence="2 8">Belongs to the RNA polymerase beta chain family.</text>
</comment>